<protein>
    <submittedName>
        <fullName evidence="11">Sodium:proton antiporter</fullName>
    </submittedName>
</protein>
<dbReference type="Pfam" id="PF03553">
    <property type="entry name" value="Na_H_antiporter"/>
    <property type="match status" value="1"/>
</dbReference>
<comment type="subcellular location">
    <subcellularLocation>
        <location evidence="1">Cell membrane</location>
        <topology evidence="1">Multi-pass membrane protein</topology>
    </subcellularLocation>
</comment>
<feature type="transmembrane region" description="Helical" evidence="9">
    <location>
        <begin position="106"/>
        <end position="139"/>
    </location>
</feature>
<feature type="transmembrane region" description="Helical" evidence="9">
    <location>
        <begin position="432"/>
        <end position="451"/>
    </location>
</feature>
<sequence>MKRQMTLPVALVLFAAIFAVMFTSLVYIKVEPHIPLLACLVLLGAIGAAFGASWKTIEKGILNGIISGLQPIMILLTVGLVIASWMLSGTVPTLLFYGMDIIQPEWFAVSALFITVIVSSFTGSSFTTVGTVGVALMGISHVLGVNPALAAGAIVSGACFGDKMSPLSDSTNFAPGVVGVNMFEHIRHMMWTTVPAFILTAIAFFLLGGSGGNANLQEIKEIQTVLSSEFPIHALTLVSPIIVLVLAFRKLPIIPILLAGVIVSIAVAFFLVPDLTLQKVINVMQNGLQAETGNATVDSIVNKGGLMSMMWSISLVLVALALGGVIQALGMFDLLFGAVKDTTQKAGKLIATTLASSVGINLLAGEMYLSILLPGQALKDAYVKSGVPLKNLSRTVEDGGTLVNPLVPWSVSGAFFASTLGVSVVEYIPFALFLWLSPMFTLLLAFTGWSIGQSKSDERNNEHAAA</sequence>
<keyword evidence="2" id="KW-0813">Transport</keyword>
<feature type="transmembrane region" description="Helical" evidence="9">
    <location>
        <begin position="311"/>
        <end position="337"/>
    </location>
</feature>
<dbReference type="RefSeq" id="WP_066243224.1">
    <property type="nucleotide sequence ID" value="NZ_LRFC01000034.1"/>
</dbReference>
<feature type="transmembrane region" description="Helical" evidence="9">
    <location>
        <begin position="349"/>
        <end position="371"/>
    </location>
</feature>
<feature type="transmembrane region" description="Helical" evidence="9">
    <location>
        <begin position="61"/>
        <end position="86"/>
    </location>
</feature>
<accession>A0A161RTS9</accession>
<dbReference type="InterPro" id="IPR018461">
    <property type="entry name" value="Na/H_Antiport_NhaC-like_C"/>
</dbReference>
<feature type="transmembrane region" description="Helical" evidence="9">
    <location>
        <begin position="230"/>
        <end position="248"/>
    </location>
</feature>
<evidence type="ECO:0000259" key="10">
    <source>
        <dbReference type="Pfam" id="PF03553"/>
    </source>
</evidence>
<dbReference type="PANTHER" id="PTHR33451:SF6">
    <property type="entry name" value="NA(+)_H(+) ANTIPORTER NHAC"/>
    <property type="match status" value="1"/>
</dbReference>
<evidence type="ECO:0000256" key="4">
    <source>
        <dbReference type="ARBA" id="ARBA00022475"/>
    </source>
</evidence>
<comment type="similarity">
    <text evidence="8">Belongs to the NhaC Na(+)/H(+) (TC 2.A.35) antiporter family.</text>
</comment>
<keyword evidence="12" id="KW-1185">Reference proteome</keyword>
<evidence type="ECO:0000256" key="7">
    <source>
        <dbReference type="ARBA" id="ARBA00023136"/>
    </source>
</evidence>
<evidence type="ECO:0000256" key="8">
    <source>
        <dbReference type="ARBA" id="ARBA00038435"/>
    </source>
</evidence>
<evidence type="ECO:0000256" key="9">
    <source>
        <dbReference type="SAM" id="Phobius"/>
    </source>
</evidence>
<evidence type="ECO:0000256" key="3">
    <source>
        <dbReference type="ARBA" id="ARBA00022449"/>
    </source>
</evidence>
<dbReference type="OrthoDB" id="9762978at2"/>
<dbReference type="EMBL" id="LRFC01000034">
    <property type="protein sequence ID" value="KZE64906.1"/>
    <property type="molecule type" value="Genomic_DNA"/>
</dbReference>
<keyword evidence="3" id="KW-0050">Antiport</keyword>
<dbReference type="GO" id="GO:0005886">
    <property type="term" value="C:plasma membrane"/>
    <property type="evidence" value="ECO:0007669"/>
    <property type="project" value="UniProtKB-SubCell"/>
</dbReference>
<evidence type="ECO:0000256" key="1">
    <source>
        <dbReference type="ARBA" id="ARBA00004651"/>
    </source>
</evidence>
<dbReference type="PANTHER" id="PTHR33451">
    <property type="entry name" value="MALATE-2H(+)/NA(+)-LACTATE ANTIPORTER"/>
    <property type="match status" value="1"/>
</dbReference>
<evidence type="ECO:0000256" key="6">
    <source>
        <dbReference type="ARBA" id="ARBA00022989"/>
    </source>
</evidence>
<comment type="caution">
    <text evidence="11">The sequence shown here is derived from an EMBL/GenBank/DDBJ whole genome shotgun (WGS) entry which is preliminary data.</text>
</comment>
<keyword evidence="7 9" id="KW-0472">Membrane</keyword>
<evidence type="ECO:0000313" key="11">
    <source>
        <dbReference type="EMBL" id="KZE64906.1"/>
    </source>
</evidence>
<gene>
    <name evidence="11" type="ORF">AWM68_09670</name>
</gene>
<reference evidence="12" key="1">
    <citation type="submission" date="2016-01" db="EMBL/GenBank/DDBJ databases">
        <title>Draft genome of Chromobacterium sp. F49.</title>
        <authorList>
            <person name="Hong K.W."/>
        </authorList>
    </citation>
    <scope>NUCLEOTIDE SEQUENCE [LARGE SCALE GENOMIC DNA]</scope>
    <source>
        <strain evidence="12">P7IIIA</strain>
    </source>
</reference>
<feature type="domain" description="Na+/H+ antiporter NhaC-like C-terminal" evidence="10">
    <location>
        <begin position="157"/>
        <end position="449"/>
    </location>
</feature>
<keyword evidence="6 9" id="KW-1133">Transmembrane helix</keyword>
<proteinExistence type="inferred from homology"/>
<feature type="transmembrane region" description="Helical" evidence="9">
    <location>
        <begin position="34"/>
        <end position="54"/>
    </location>
</feature>
<dbReference type="AlphaFoldDB" id="A0A161RTS9"/>
<keyword evidence="4" id="KW-1003">Cell membrane</keyword>
<dbReference type="GO" id="GO:0015297">
    <property type="term" value="F:antiporter activity"/>
    <property type="evidence" value="ECO:0007669"/>
    <property type="project" value="UniProtKB-KW"/>
</dbReference>
<feature type="transmembrane region" description="Helical" evidence="9">
    <location>
        <begin position="406"/>
        <end position="425"/>
    </location>
</feature>
<feature type="transmembrane region" description="Helical" evidence="9">
    <location>
        <begin position="253"/>
        <end position="272"/>
    </location>
</feature>
<feature type="transmembrane region" description="Helical" evidence="9">
    <location>
        <begin position="7"/>
        <end position="28"/>
    </location>
</feature>
<dbReference type="NCBIfam" id="TIGR00931">
    <property type="entry name" value="antiport_nhaC"/>
    <property type="match status" value="1"/>
</dbReference>
<keyword evidence="5 9" id="KW-0812">Transmembrane</keyword>
<evidence type="ECO:0000256" key="2">
    <source>
        <dbReference type="ARBA" id="ARBA00022448"/>
    </source>
</evidence>
<feature type="transmembrane region" description="Helical" evidence="9">
    <location>
        <begin position="189"/>
        <end position="210"/>
    </location>
</feature>
<dbReference type="Proteomes" id="UP000076567">
    <property type="component" value="Unassembled WGS sequence"/>
</dbReference>
<evidence type="ECO:0000313" key="12">
    <source>
        <dbReference type="Proteomes" id="UP000076567"/>
    </source>
</evidence>
<evidence type="ECO:0000256" key="5">
    <source>
        <dbReference type="ARBA" id="ARBA00022692"/>
    </source>
</evidence>
<dbReference type="InterPro" id="IPR052180">
    <property type="entry name" value="NhaC_Na-H+_Antiporter"/>
</dbReference>
<dbReference type="InterPro" id="IPR004770">
    <property type="entry name" value="Na/H_antiport_NhaC"/>
</dbReference>
<name>A0A161RTS9_9BACL</name>
<organism evidence="11 12">
    <name type="scientific">Fictibacillus phosphorivorans</name>
    <dbReference type="NCBI Taxonomy" id="1221500"/>
    <lineage>
        <taxon>Bacteria</taxon>
        <taxon>Bacillati</taxon>
        <taxon>Bacillota</taxon>
        <taxon>Bacilli</taxon>
        <taxon>Bacillales</taxon>
        <taxon>Fictibacillaceae</taxon>
        <taxon>Fictibacillus</taxon>
    </lineage>
</organism>